<reference evidence="1" key="1">
    <citation type="submission" date="2023-04" db="EMBL/GenBank/DDBJ databases">
        <title>Draft Genome sequencing of Naganishia species isolated from polar environments using Oxford Nanopore Technology.</title>
        <authorList>
            <person name="Leo P."/>
            <person name="Venkateswaran K."/>
        </authorList>
    </citation>
    <scope>NUCLEOTIDE SEQUENCE</scope>
    <source>
        <strain evidence="1">MNA-CCFEE 5262</strain>
    </source>
</reference>
<dbReference type="EMBL" id="JASBWS010000001">
    <property type="protein sequence ID" value="KAJ9117814.1"/>
    <property type="molecule type" value="Genomic_DNA"/>
</dbReference>
<evidence type="ECO:0000313" key="1">
    <source>
        <dbReference type="EMBL" id="KAJ9117814.1"/>
    </source>
</evidence>
<organism evidence="1 2">
    <name type="scientific">Naganishia adeliensis</name>
    <dbReference type="NCBI Taxonomy" id="92952"/>
    <lineage>
        <taxon>Eukaryota</taxon>
        <taxon>Fungi</taxon>
        <taxon>Dikarya</taxon>
        <taxon>Basidiomycota</taxon>
        <taxon>Agaricomycotina</taxon>
        <taxon>Tremellomycetes</taxon>
        <taxon>Filobasidiales</taxon>
        <taxon>Filobasidiaceae</taxon>
        <taxon>Naganishia</taxon>
    </lineage>
</organism>
<name>A0ACC2X321_9TREE</name>
<keyword evidence="2" id="KW-1185">Reference proteome</keyword>
<proteinExistence type="predicted"/>
<sequence length="223" mass="25194">MGFEHLKLGQIAEGYWGSHTASIDWCEDNYAASRYIAEFFNTISNVPFIALGVYGFYRTRQAGLPTRYGLALLGLSMIGCGSFGFHMTLKWGWQLMDELPMIAGGARCVYLYKHRLPPADKHPARHDIYLLTSVGAEIFLAGFAIWNVDSIFCNTLRRWREAITPFGFLLECLGAYYFMQGAIYLCLCVKGDPNAYRVQWNLLPYIVPNDPAPKEKSVVNGNH</sequence>
<comment type="caution">
    <text evidence="1">The sequence shown here is derived from an EMBL/GenBank/DDBJ whole genome shotgun (WGS) entry which is preliminary data.</text>
</comment>
<protein>
    <submittedName>
        <fullName evidence="1">Uncharacterized protein</fullName>
    </submittedName>
</protein>
<evidence type="ECO:0000313" key="2">
    <source>
        <dbReference type="Proteomes" id="UP001230649"/>
    </source>
</evidence>
<gene>
    <name evidence="1" type="ORF">QFC20_000094</name>
</gene>
<accession>A0ACC2X321</accession>
<dbReference type="Proteomes" id="UP001230649">
    <property type="component" value="Unassembled WGS sequence"/>
</dbReference>